<keyword evidence="4" id="KW-0804">Transcription</keyword>
<gene>
    <name evidence="8" type="ORF">IF1G_01650</name>
</gene>
<comment type="caution">
    <text evidence="8">The sequence shown here is derived from an EMBL/GenBank/DDBJ whole genome shotgun (WGS) entry which is preliminary data.</text>
</comment>
<evidence type="ECO:0000313" key="9">
    <source>
        <dbReference type="Proteomes" id="UP000315783"/>
    </source>
</evidence>
<feature type="compositionally biased region" description="Basic and acidic residues" evidence="6">
    <location>
        <begin position="351"/>
        <end position="364"/>
    </location>
</feature>
<evidence type="ECO:0000256" key="2">
    <source>
        <dbReference type="ARBA" id="ARBA00022723"/>
    </source>
</evidence>
<keyword evidence="9" id="KW-1185">Reference proteome</keyword>
<proteinExistence type="predicted"/>
<evidence type="ECO:0000256" key="3">
    <source>
        <dbReference type="ARBA" id="ARBA00023015"/>
    </source>
</evidence>
<dbReference type="GO" id="GO:0000981">
    <property type="term" value="F:DNA-binding transcription factor activity, RNA polymerase II-specific"/>
    <property type="evidence" value="ECO:0007669"/>
    <property type="project" value="InterPro"/>
</dbReference>
<evidence type="ECO:0000256" key="4">
    <source>
        <dbReference type="ARBA" id="ARBA00023163"/>
    </source>
</evidence>
<reference evidence="8 9" key="1">
    <citation type="journal article" date="2019" name="Appl. Microbiol. Biotechnol.">
        <title>Genome sequence of Isaria javanica and comparative genome analysis insights into family S53 peptidase evolution in fungal entomopathogens.</title>
        <authorList>
            <person name="Lin R."/>
            <person name="Zhang X."/>
            <person name="Xin B."/>
            <person name="Zou M."/>
            <person name="Gao Y."/>
            <person name="Qin F."/>
            <person name="Hu Q."/>
            <person name="Xie B."/>
            <person name="Cheng X."/>
        </authorList>
    </citation>
    <scope>NUCLEOTIDE SEQUENCE [LARGE SCALE GENOMIC DNA]</scope>
    <source>
        <strain evidence="8 9">IJ1G</strain>
    </source>
</reference>
<dbReference type="GO" id="GO:0006351">
    <property type="term" value="P:DNA-templated transcription"/>
    <property type="evidence" value="ECO:0007669"/>
    <property type="project" value="InterPro"/>
</dbReference>
<feature type="compositionally biased region" description="Gly residues" evidence="6">
    <location>
        <begin position="1016"/>
        <end position="1038"/>
    </location>
</feature>
<dbReference type="InterPro" id="IPR050815">
    <property type="entry name" value="TF_fung"/>
</dbReference>
<feature type="compositionally biased region" description="Gly residues" evidence="6">
    <location>
        <begin position="960"/>
        <end position="985"/>
    </location>
</feature>
<feature type="region of interest" description="Disordered" evidence="6">
    <location>
        <begin position="339"/>
        <end position="376"/>
    </location>
</feature>
<feature type="region of interest" description="Disordered" evidence="6">
    <location>
        <begin position="806"/>
        <end position="839"/>
    </location>
</feature>
<dbReference type="OrthoDB" id="3862662at2759"/>
<evidence type="ECO:0000256" key="5">
    <source>
        <dbReference type="ARBA" id="ARBA00023242"/>
    </source>
</evidence>
<name>A0A545VCI0_9HYPO</name>
<dbReference type="CDD" id="cd12148">
    <property type="entry name" value="fungal_TF_MHR"/>
    <property type="match status" value="1"/>
</dbReference>
<sequence>MDNVTTSLQSLLRQRFHITPTNTARRDQWFKRVYQVWAEDNKELLLLTPKASREEWAPEMLQLSAQLASHIRHLAGVERQILDASFPPRQDKLFPDSVFDEPPLMCQLDDRQAPALSPSVQRGDWWPNKDLVDLAYVGQALLEHGQIAALVHVAEMRDVDLKDAADLRNHSRSRWGLSTEEGAGWGKVVDEVLLIFFFVAIIGTFPEELGMISERYTEWLPYGELLCAPSPPKRFIDALKKRPGFKGLRSGNESQPHMQRCVRILAAADILYESCHLAAIDWEPRISSAMLYFVGFEAWNRGREGHTYLYCPFNSTKNGKWLAHGVEMTENQYTIRVEENSSSAKNVKPARPRDPLRLRERRVGEAGSDSDDEEQAKLAALERAEAANLLSAPAGEVSAAFQPHVFKFDSTFDPDGPTFSEIMYPFHEDHEDYDKGLPPTLIGSLTSSDLSTEIRVEAVCRRLRIPESTYYTLMTSYFENMTSLSLFKPHSIEGKFTQMNSIVEAEALVASIFTFSARFHASDKDKSTWNYFPAPSYFAKIASRRIEDAFESYDDTPPPLWLLQASVLETFYRLTRSVRSRSWRAMGNLVRLGYDLKLHLVDVDGQKRDGEGKINVESWSAQEERRRCWWAIWELDVFASTIRRLPLGVDWSQIYTFLPVHDSYWFGNVYQPSCHLPQDAAKRWKALLECGNTSPRAWFVAISSLMHDAQQVVYNPEAARRATGKRQEEHLALIADSLRCTAGSLPGGLAYSGQTLDFRTKAAPNEASIRQYHADVFGIHIMTQLTRFMIYHHRVCAQAPWAAAPKAGSSSSNRGPGAGVGGTAPGIHGSPSSRGGEGEWVTRAAAADPSAWTDYMKAAEAIVTLVRSSARDSYKYLNPFGANALWFAAAAQIACLVFGPAQYSKRRAASSYELLALSIDQCIDFWDSAEILKPRLGRVEAALRNMVHAAEQRGRADGDSGSGSGGGSVSVSGGRGTSAEVGGGDAEMKPPPSMTSANSVPGAVGYTGMMGAQPPDGGGELDGRVMGHGTGMGGGGGSSSSMGTVGPQQTNTLSFLPMFQELPLVSQLDDDTFENLGYLFPYRVDDARAGNTYRPPTV</sequence>
<dbReference type="GO" id="GO:0005634">
    <property type="term" value="C:nucleus"/>
    <property type="evidence" value="ECO:0007669"/>
    <property type="project" value="UniProtKB-SubCell"/>
</dbReference>
<dbReference type="GO" id="GO:0003677">
    <property type="term" value="F:DNA binding"/>
    <property type="evidence" value="ECO:0007669"/>
    <property type="project" value="InterPro"/>
</dbReference>
<dbReference type="STRING" id="43265.A0A545VCI0"/>
<dbReference type="InterPro" id="IPR007219">
    <property type="entry name" value="XnlR_reg_dom"/>
</dbReference>
<evidence type="ECO:0000256" key="6">
    <source>
        <dbReference type="SAM" id="MobiDB-lite"/>
    </source>
</evidence>
<feature type="domain" description="Xylanolytic transcriptional activator regulatory" evidence="7">
    <location>
        <begin position="486"/>
        <end position="671"/>
    </location>
</feature>
<dbReference type="Pfam" id="PF04082">
    <property type="entry name" value="Fungal_trans"/>
    <property type="match status" value="1"/>
</dbReference>
<dbReference type="EMBL" id="SPUK01000002">
    <property type="protein sequence ID" value="TQV99435.1"/>
    <property type="molecule type" value="Genomic_DNA"/>
</dbReference>
<keyword evidence="2" id="KW-0479">Metal-binding</keyword>
<dbReference type="PANTHER" id="PTHR47338">
    <property type="entry name" value="ZN(II)2CYS6 TRANSCRIPTION FACTOR (EUROFUNG)-RELATED"/>
    <property type="match status" value="1"/>
</dbReference>
<accession>A0A545VCI0</accession>
<dbReference type="AlphaFoldDB" id="A0A545VCI0"/>
<dbReference type="Proteomes" id="UP000315783">
    <property type="component" value="Unassembled WGS sequence"/>
</dbReference>
<dbReference type="GO" id="GO:0008270">
    <property type="term" value="F:zinc ion binding"/>
    <property type="evidence" value="ECO:0007669"/>
    <property type="project" value="InterPro"/>
</dbReference>
<feature type="region of interest" description="Disordered" evidence="6">
    <location>
        <begin position="952"/>
        <end position="1045"/>
    </location>
</feature>
<organism evidence="8 9">
    <name type="scientific">Cordyceps javanica</name>
    <dbReference type="NCBI Taxonomy" id="43265"/>
    <lineage>
        <taxon>Eukaryota</taxon>
        <taxon>Fungi</taxon>
        <taxon>Dikarya</taxon>
        <taxon>Ascomycota</taxon>
        <taxon>Pezizomycotina</taxon>
        <taxon>Sordariomycetes</taxon>
        <taxon>Hypocreomycetidae</taxon>
        <taxon>Hypocreales</taxon>
        <taxon>Cordycipitaceae</taxon>
        <taxon>Cordyceps</taxon>
    </lineage>
</organism>
<evidence type="ECO:0000259" key="7">
    <source>
        <dbReference type="Pfam" id="PF04082"/>
    </source>
</evidence>
<evidence type="ECO:0000256" key="1">
    <source>
        <dbReference type="ARBA" id="ARBA00004123"/>
    </source>
</evidence>
<keyword evidence="5" id="KW-0539">Nucleus</keyword>
<keyword evidence="3" id="KW-0805">Transcription regulation</keyword>
<comment type="subcellular location">
    <subcellularLocation>
        <location evidence="1">Nucleus</location>
    </subcellularLocation>
</comment>
<protein>
    <submittedName>
        <fullName evidence="8">Fungal specific transcription factor</fullName>
    </submittedName>
</protein>
<dbReference type="PANTHER" id="PTHR47338:SF10">
    <property type="entry name" value="TRANSCRIPTION FACTOR DOMAIN-CONTAINING PROTEIN-RELATED"/>
    <property type="match status" value="1"/>
</dbReference>
<evidence type="ECO:0000313" key="8">
    <source>
        <dbReference type="EMBL" id="TQV99435.1"/>
    </source>
</evidence>